<dbReference type="AlphaFoldDB" id="A0ABC8UV21"/>
<reference evidence="1 2" key="1">
    <citation type="submission" date="2024-02" db="EMBL/GenBank/DDBJ databases">
        <authorList>
            <person name="Vignale AGUSTIN F."/>
            <person name="Sosa J E."/>
            <person name="Modenutti C."/>
        </authorList>
    </citation>
    <scope>NUCLEOTIDE SEQUENCE [LARGE SCALE GENOMIC DNA]</scope>
</reference>
<gene>
    <name evidence="1" type="ORF">ILEXP_LOCUS55276</name>
</gene>
<protein>
    <submittedName>
        <fullName evidence="1">Uncharacterized protein</fullName>
    </submittedName>
</protein>
<dbReference type="EMBL" id="CAUOFW020009146">
    <property type="protein sequence ID" value="CAK9184915.1"/>
    <property type="molecule type" value="Genomic_DNA"/>
</dbReference>
<organism evidence="1 2">
    <name type="scientific">Ilex paraguariensis</name>
    <name type="common">yerba mate</name>
    <dbReference type="NCBI Taxonomy" id="185542"/>
    <lineage>
        <taxon>Eukaryota</taxon>
        <taxon>Viridiplantae</taxon>
        <taxon>Streptophyta</taxon>
        <taxon>Embryophyta</taxon>
        <taxon>Tracheophyta</taxon>
        <taxon>Spermatophyta</taxon>
        <taxon>Magnoliopsida</taxon>
        <taxon>eudicotyledons</taxon>
        <taxon>Gunneridae</taxon>
        <taxon>Pentapetalae</taxon>
        <taxon>asterids</taxon>
        <taxon>campanulids</taxon>
        <taxon>Aquifoliales</taxon>
        <taxon>Aquifoliaceae</taxon>
        <taxon>Ilex</taxon>
    </lineage>
</organism>
<name>A0ABC8UV21_9AQUA</name>
<proteinExistence type="predicted"/>
<evidence type="ECO:0000313" key="2">
    <source>
        <dbReference type="Proteomes" id="UP001642360"/>
    </source>
</evidence>
<accession>A0ABC8UV21</accession>
<dbReference type="Proteomes" id="UP001642360">
    <property type="component" value="Unassembled WGS sequence"/>
</dbReference>
<evidence type="ECO:0000313" key="1">
    <source>
        <dbReference type="EMBL" id="CAK9184915.1"/>
    </source>
</evidence>
<comment type="caution">
    <text evidence="1">The sequence shown here is derived from an EMBL/GenBank/DDBJ whole genome shotgun (WGS) entry which is preliminary data.</text>
</comment>
<keyword evidence="2" id="KW-1185">Reference proteome</keyword>
<sequence length="73" mass="8297">MMMVEDLGIEAKEAAVREVAKLLPLPELLQSISSIKADYIARQQLEDFVSARCHHNLENLSLRMSVSLPEWCK</sequence>